<evidence type="ECO:0000256" key="2">
    <source>
        <dbReference type="SAM" id="Phobius"/>
    </source>
</evidence>
<accession>D2V4F1</accession>
<evidence type="ECO:0000259" key="3">
    <source>
        <dbReference type="Pfam" id="PF14342"/>
    </source>
</evidence>
<reference evidence="4 5" key="1">
    <citation type="journal article" date="2010" name="Cell">
        <title>The genome of Naegleria gruberi illuminates early eukaryotic versatility.</title>
        <authorList>
            <person name="Fritz-Laylin L.K."/>
            <person name="Prochnik S.E."/>
            <person name="Ginger M.L."/>
            <person name="Dacks J.B."/>
            <person name="Carpenter M.L."/>
            <person name="Field M.C."/>
            <person name="Kuo A."/>
            <person name="Paredez A."/>
            <person name="Chapman J."/>
            <person name="Pham J."/>
            <person name="Shu S."/>
            <person name="Neupane R."/>
            <person name="Cipriano M."/>
            <person name="Mancuso J."/>
            <person name="Tu H."/>
            <person name="Salamov A."/>
            <person name="Lindquist E."/>
            <person name="Shapiro H."/>
            <person name="Lucas S."/>
            <person name="Grigoriev I.V."/>
            <person name="Cande W.Z."/>
            <person name="Fulton C."/>
            <person name="Rokhsar D.S."/>
            <person name="Dawson S.C."/>
        </authorList>
    </citation>
    <scope>NUCLEOTIDE SEQUENCE [LARGE SCALE GENOMIC DNA]</scope>
    <source>
        <strain evidence="4 5">NEG-M</strain>
    </source>
</reference>
<keyword evidence="2" id="KW-1133">Transmembrane helix</keyword>
<feature type="region of interest" description="Disordered" evidence="1">
    <location>
        <begin position="1"/>
        <end position="22"/>
    </location>
</feature>
<dbReference type="STRING" id="5762.D2V4F1"/>
<feature type="transmembrane region" description="Helical" evidence="2">
    <location>
        <begin position="75"/>
        <end position="100"/>
    </location>
</feature>
<dbReference type="AlphaFoldDB" id="D2V4F1"/>
<feature type="transmembrane region" description="Helical" evidence="2">
    <location>
        <begin position="164"/>
        <end position="185"/>
    </location>
</feature>
<feature type="transmembrane region" description="Helical" evidence="2">
    <location>
        <begin position="121"/>
        <end position="144"/>
    </location>
</feature>
<dbReference type="eggNOG" id="ENOG502S2G1">
    <property type="taxonomic scope" value="Eukaryota"/>
</dbReference>
<dbReference type="OMA" id="MWFLQAY"/>
<dbReference type="EMBL" id="GG738851">
    <property type="protein sequence ID" value="EFC48503.1"/>
    <property type="molecule type" value="Genomic_DNA"/>
</dbReference>
<name>D2V4F1_NAEGR</name>
<dbReference type="GeneID" id="8849835"/>
<feature type="transmembrane region" description="Helical" evidence="2">
    <location>
        <begin position="48"/>
        <end position="69"/>
    </location>
</feature>
<dbReference type="InterPro" id="IPR025509">
    <property type="entry name" value="DUF4396"/>
</dbReference>
<dbReference type="RefSeq" id="XP_002681247.1">
    <property type="nucleotide sequence ID" value="XM_002681201.1"/>
</dbReference>
<dbReference type="OrthoDB" id="2128064at2759"/>
<keyword evidence="2" id="KW-0812">Transmembrane</keyword>
<dbReference type="VEuPathDB" id="AmoebaDB:NAEGRDRAFT_78531"/>
<organism evidence="5">
    <name type="scientific">Naegleria gruberi</name>
    <name type="common">Amoeba</name>
    <dbReference type="NCBI Taxonomy" id="5762"/>
    <lineage>
        <taxon>Eukaryota</taxon>
        <taxon>Discoba</taxon>
        <taxon>Heterolobosea</taxon>
        <taxon>Tetramitia</taxon>
        <taxon>Eutetramitia</taxon>
        <taxon>Vahlkampfiidae</taxon>
        <taxon>Naegleria</taxon>
    </lineage>
</organism>
<dbReference type="Pfam" id="PF14342">
    <property type="entry name" value="DUF4396"/>
    <property type="match status" value="1"/>
</dbReference>
<sequence length="195" mass="22191">MNTSSSETHNQNINTPPMKNNAPLEKSKLSVWDLKFWKCKHSWKRASLNTLNCLIGCSIGDFSMMWFLTSQYPELGMAMIMPICMASGIATSLALETALLRYREKFDTTVEAFRMACKMSFFSMLTMELSENITDYGMMTYWGLLNNDNDTGCTSMLQVNEPAFWVSLAASLSMGYLVPLPYNYYQLKKHGKSCH</sequence>
<protein>
    <recommendedName>
        <fullName evidence="3">DUF4396 domain-containing protein</fullName>
    </recommendedName>
</protein>
<evidence type="ECO:0000256" key="1">
    <source>
        <dbReference type="SAM" id="MobiDB-lite"/>
    </source>
</evidence>
<dbReference type="Proteomes" id="UP000006671">
    <property type="component" value="Unassembled WGS sequence"/>
</dbReference>
<gene>
    <name evidence="4" type="ORF">NAEGRDRAFT_78531</name>
</gene>
<dbReference type="KEGG" id="ngr:NAEGRDRAFT_78531"/>
<feature type="domain" description="DUF4396" evidence="3">
    <location>
        <begin position="42"/>
        <end position="192"/>
    </location>
</feature>
<keyword evidence="2" id="KW-0472">Membrane</keyword>
<proteinExistence type="predicted"/>
<keyword evidence="5" id="KW-1185">Reference proteome</keyword>
<evidence type="ECO:0000313" key="4">
    <source>
        <dbReference type="EMBL" id="EFC48503.1"/>
    </source>
</evidence>
<evidence type="ECO:0000313" key="5">
    <source>
        <dbReference type="Proteomes" id="UP000006671"/>
    </source>
</evidence>
<dbReference type="InParanoid" id="D2V4F1"/>
<feature type="compositionally biased region" description="Polar residues" evidence="1">
    <location>
        <begin position="1"/>
        <end position="18"/>
    </location>
</feature>